<comment type="caution">
    <text evidence="1">The sequence shown here is derived from an EMBL/GenBank/DDBJ whole genome shotgun (WGS) entry which is preliminary data.</text>
</comment>
<organism evidence="1">
    <name type="scientific">freshwater metagenome</name>
    <dbReference type="NCBI Taxonomy" id="449393"/>
    <lineage>
        <taxon>unclassified sequences</taxon>
        <taxon>metagenomes</taxon>
        <taxon>ecological metagenomes</taxon>
    </lineage>
</organism>
<dbReference type="AlphaFoldDB" id="A0A094PTL0"/>
<accession>A0A094PTL0</accession>
<evidence type="ECO:0000313" key="1">
    <source>
        <dbReference type="EMBL" id="KGA12994.1"/>
    </source>
</evidence>
<reference evidence="1" key="1">
    <citation type="submission" date="2014-06" db="EMBL/GenBank/DDBJ databases">
        <title>Key roles for freshwater Actinobacteria revealed by deep metagenomic sequencing.</title>
        <authorList>
            <person name="Ghai R."/>
            <person name="Mizuno C.M."/>
            <person name="Picazo A."/>
            <person name="Camacho A."/>
            <person name="Rodriguez-Valera F."/>
        </authorList>
    </citation>
    <scope>NUCLEOTIDE SEQUENCE</scope>
</reference>
<dbReference type="EMBL" id="JNSL01000205">
    <property type="protein sequence ID" value="KGA12994.1"/>
    <property type="molecule type" value="Genomic_DNA"/>
</dbReference>
<proteinExistence type="predicted"/>
<sequence>MITFVSLFIGSVGLLLILFGGYHCIAPKSRVTAIANQLFATDSHRAYIYLPSEYSWRDGHGLAMWRRRGSKQFAIVRKGVQEGQPSFFEFGMGRLSLVREVDAVDQALRLLLEMRLAEESVAIKKFEDEERFKMKQEEIRLEVAKAKQLENEKRITACHIEWTEYEARMDQVLLSLSGSDWRPERTQLPIGVTIKEAWDVVSTMIDELVSGLRHGNFGTEFSDIRTLIIGLVGADEWATDEPESNEALMWASVFSLLSDIDNGRSTCSVVLNRFAKAEHWDLVHGLSVAWARIEADQLDRSRFTPLIECATGAMVKWWRITNPMDYDRATMPAQLASQLKTNSEPTVALLPPLAGDNKIVLLDEFTRFVCR</sequence>
<name>A0A094PTL0_9ZZZZ</name>
<protein>
    <submittedName>
        <fullName evidence="1">Uncharacterized protein</fullName>
    </submittedName>
</protein>
<gene>
    <name evidence="1" type="ORF">GM51_20940</name>
</gene>